<proteinExistence type="predicted"/>
<organism evidence="1 2">
    <name type="scientific">Bacillus phage Mater</name>
    <dbReference type="NCBI Taxonomy" id="1540090"/>
    <lineage>
        <taxon>Viruses</taxon>
        <taxon>Duplodnaviria</taxon>
        <taxon>Heunggongvirae</taxon>
        <taxon>Uroviricota</taxon>
        <taxon>Caudoviricetes</taxon>
        <taxon>Herelleviridae</taxon>
        <taxon>Bastillevirinae</taxon>
        <taxon>Matervirus</taxon>
        <taxon>Matervirus mater</taxon>
    </lineage>
</organism>
<dbReference type="OrthoDB" id="19951at10239"/>
<accession>A0A0A0RMD5</accession>
<evidence type="ECO:0000313" key="2">
    <source>
        <dbReference type="Proteomes" id="UP000030206"/>
    </source>
</evidence>
<sequence>MSVRRTLYIRPVKDDDILNYLKPLLEREEFSLIVRELIRDGIKYRSLSYKPPAQPSGSYENLQNNVVIQSNTPDLSEVKLEKTEVDRDELDKRLNDF</sequence>
<dbReference type="GeneID" id="24606962"/>
<dbReference type="Proteomes" id="UP000030206">
    <property type="component" value="Segment"/>
</dbReference>
<name>A0A0A0RMD5_9CAUD</name>
<evidence type="ECO:0000313" key="1">
    <source>
        <dbReference type="EMBL" id="AIW03220.1"/>
    </source>
</evidence>
<dbReference type="RefSeq" id="YP_009151022.1">
    <property type="nucleotide sequence ID" value="NC_027366.1"/>
</dbReference>
<reference evidence="1 2" key="1">
    <citation type="submission" date="2014-07" db="EMBL/GenBank/DDBJ databases">
        <title>Complete Genome of Bacillus megaterium Myophage Mater.</title>
        <authorList>
            <person name="Lancaster J.C."/>
            <person name="Hodde M.K."/>
            <person name="Hernandez A.C."/>
            <person name="Everett G.F.K."/>
        </authorList>
    </citation>
    <scope>NUCLEOTIDE SEQUENCE [LARGE SCALE GENOMIC DNA]</scope>
</reference>
<gene>
    <name evidence="1" type="ORF">CPT_Mater63</name>
</gene>
<keyword evidence="2" id="KW-1185">Reference proteome</keyword>
<protein>
    <submittedName>
        <fullName evidence="1">Uncharacterized protein</fullName>
    </submittedName>
</protein>
<dbReference type="KEGG" id="vg:24606962"/>
<dbReference type="EMBL" id="KM236245">
    <property type="protein sequence ID" value="AIW03220.1"/>
    <property type="molecule type" value="Genomic_DNA"/>
</dbReference>